<protein>
    <submittedName>
        <fullName evidence="1">Polyisoprenoid-binding protein</fullName>
    </submittedName>
</protein>
<dbReference type="EMBL" id="RIAR02000001">
    <property type="protein sequence ID" value="NSL88775.1"/>
    <property type="molecule type" value="Genomic_DNA"/>
</dbReference>
<dbReference type="SMART" id="SM00867">
    <property type="entry name" value="YceI"/>
    <property type="match status" value="1"/>
</dbReference>
<evidence type="ECO:0000313" key="1">
    <source>
        <dbReference type="EMBL" id="NSL88775.1"/>
    </source>
</evidence>
<dbReference type="Proteomes" id="UP000281028">
    <property type="component" value="Unassembled WGS sequence"/>
</dbReference>
<name>A0A3S1CXY2_9BACT</name>
<dbReference type="Gene3D" id="2.40.128.110">
    <property type="entry name" value="Lipid/polyisoprenoid-binding, YceI-like"/>
    <property type="match status" value="1"/>
</dbReference>
<dbReference type="PANTHER" id="PTHR34406:SF1">
    <property type="entry name" value="PROTEIN YCEI"/>
    <property type="match status" value="1"/>
</dbReference>
<dbReference type="PANTHER" id="PTHR34406">
    <property type="entry name" value="PROTEIN YCEI"/>
    <property type="match status" value="1"/>
</dbReference>
<proteinExistence type="predicted"/>
<gene>
    <name evidence="1" type="ORF">ECE50_018175</name>
</gene>
<comment type="caution">
    <text evidence="1">The sequence shown here is derived from an EMBL/GenBank/DDBJ whole genome shotgun (WGS) entry which is preliminary data.</text>
</comment>
<dbReference type="InterPro" id="IPR036761">
    <property type="entry name" value="TTHA0802/YceI-like_sf"/>
</dbReference>
<dbReference type="AlphaFoldDB" id="A0A3S1CXY2"/>
<keyword evidence="2" id="KW-1185">Reference proteome</keyword>
<reference evidence="1" key="1">
    <citation type="submission" date="2020-05" db="EMBL/GenBank/DDBJ databases">
        <title>Chitinophaga laudate sp. nov., isolated from a tropical peat swamp.</title>
        <authorList>
            <person name="Goh C.B.S."/>
            <person name="Lee M.S."/>
            <person name="Parimannan S."/>
            <person name="Pasbakhsh P."/>
            <person name="Yule C.M."/>
            <person name="Rajandas H."/>
            <person name="Loke S."/>
            <person name="Croft L."/>
            <person name="Tan J.B.L."/>
        </authorList>
    </citation>
    <scope>NUCLEOTIDE SEQUENCE</scope>
    <source>
        <strain evidence="1">Mgbs1</strain>
    </source>
</reference>
<dbReference type="SUPFAM" id="SSF101874">
    <property type="entry name" value="YceI-like"/>
    <property type="match status" value="1"/>
</dbReference>
<dbReference type="InterPro" id="IPR007372">
    <property type="entry name" value="Lipid/polyisoprenoid-bd_YceI"/>
</dbReference>
<organism evidence="1 2">
    <name type="scientific">Chitinophaga solisilvae</name>
    <dbReference type="NCBI Taxonomy" id="1233460"/>
    <lineage>
        <taxon>Bacteria</taxon>
        <taxon>Pseudomonadati</taxon>
        <taxon>Bacteroidota</taxon>
        <taxon>Chitinophagia</taxon>
        <taxon>Chitinophagales</taxon>
        <taxon>Chitinophagaceae</taxon>
        <taxon>Chitinophaga</taxon>
    </lineage>
</organism>
<dbReference type="OrthoDB" id="9811006at2"/>
<sequence length="195" mass="21417">MKKALFSTLLLVLAGITGFAQVKWGVDPAHTHVGFSVKHLGINYVNGHFAKFNGTVETTDSTNFQNANIDFTADVNSISTGVEQRDGHLKTDDFFNAAQFPDIKVKSVSFKKLSGNKYAMLADVTIRNTTKRVTFDVTYNGVVRDPWGLWRAGFTIKGKINRLDFGVKYADKLPSGVYAVAPVVEIQVNAEIVKG</sequence>
<accession>A0A3S1CXY2</accession>
<evidence type="ECO:0000313" key="2">
    <source>
        <dbReference type="Proteomes" id="UP000281028"/>
    </source>
</evidence>
<dbReference type="Pfam" id="PF04264">
    <property type="entry name" value="YceI"/>
    <property type="match status" value="1"/>
</dbReference>